<dbReference type="AlphaFoldDB" id="A0A2G1DLQ4"/>
<dbReference type="RefSeq" id="WP_099341215.1">
    <property type="nucleotide sequence ID" value="NZ_CP032098.1"/>
</dbReference>
<evidence type="ECO:0000313" key="3">
    <source>
        <dbReference type="EMBL" id="PHO19399.1"/>
    </source>
</evidence>
<gene>
    <name evidence="2" type="ORF">AMOL_1188</name>
    <name evidence="3" type="ORF">CPU12_01065</name>
</gene>
<keyword evidence="4" id="KW-1185">Reference proteome</keyword>
<evidence type="ECO:0000313" key="2">
    <source>
        <dbReference type="EMBL" id="AXX92170.1"/>
    </source>
</evidence>
<name>A0A2G1DLQ4_9BACT</name>
<dbReference type="Proteomes" id="UP000221222">
    <property type="component" value="Unassembled WGS sequence"/>
</dbReference>
<sequence length="88" mass="10262">MLKIDKYTKKIKYYYKLTKDKKIDSYMILAGVAGVLLGLVCSIPIINKVFAWFILFGVVIKLYDFSEEIERNIIPYDFNRLLPPPPSK</sequence>
<keyword evidence="1" id="KW-1133">Transmembrane helix</keyword>
<dbReference type="EMBL" id="NXFY01000001">
    <property type="protein sequence ID" value="PHO19399.1"/>
    <property type="molecule type" value="Genomic_DNA"/>
</dbReference>
<reference evidence="2 5" key="2">
    <citation type="submission" date="2018-08" db="EMBL/GenBank/DDBJ databases">
        <title>Complete genome of the Arcobacter molluscorum type strain LMG 25693.</title>
        <authorList>
            <person name="Miller W.G."/>
            <person name="Yee E."/>
            <person name="Bono J.L."/>
        </authorList>
    </citation>
    <scope>NUCLEOTIDE SEQUENCE [LARGE SCALE GENOMIC DNA]</scope>
    <source>
        <strain evidence="2 5">CECT 7696</strain>
    </source>
</reference>
<dbReference type="EMBL" id="CP032098">
    <property type="protein sequence ID" value="AXX92170.1"/>
    <property type="molecule type" value="Genomic_DNA"/>
</dbReference>
<accession>A0A2G1DLQ4</accession>
<protein>
    <submittedName>
        <fullName evidence="2">Membrane protein</fullName>
    </submittedName>
</protein>
<evidence type="ECO:0000313" key="5">
    <source>
        <dbReference type="Proteomes" id="UP000262712"/>
    </source>
</evidence>
<evidence type="ECO:0000313" key="4">
    <source>
        <dbReference type="Proteomes" id="UP000221222"/>
    </source>
</evidence>
<reference evidence="3 4" key="1">
    <citation type="submission" date="2017-09" db="EMBL/GenBank/DDBJ databases">
        <title>Arcobacter canalis sp. nov., a new species isolated from a water canal contaminated with urban sewage.</title>
        <authorList>
            <person name="Perez-Cataluna A."/>
            <person name="Salas-Masso N."/>
            <person name="Figueras M.J."/>
        </authorList>
    </citation>
    <scope>NUCLEOTIDE SEQUENCE [LARGE SCALE GENOMIC DNA]</scope>
    <source>
        <strain evidence="3 4">F98-3</strain>
    </source>
</reference>
<feature type="transmembrane region" description="Helical" evidence="1">
    <location>
        <begin position="26"/>
        <end position="46"/>
    </location>
</feature>
<proteinExistence type="predicted"/>
<keyword evidence="1" id="KW-0812">Transmembrane</keyword>
<keyword evidence="1" id="KW-0472">Membrane</keyword>
<organism evidence="3 4">
    <name type="scientific">Malaciobacter molluscorum LMG 25693</name>
    <dbReference type="NCBI Taxonomy" id="870501"/>
    <lineage>
        <taxon>Bacteria</taxon>
        <taxon>Pseudomonadati</taxon>
        <taxon>Campylobacterota</taxon>
        <taxon>Epsilonproteobacteria</taxon>
        <taxon>Campylobacterales</taxon>
        <taxon>Arcobacteraceae</taxon>
        <taxon>Malaciobacter</taxon>
    </lineage>
</organism>
<dbReference type="KEGG" id="amol:AMOL_1188"/>
<dbReference type="Proteomes" id="UP000262712">
    <property type="component" value="Chromosome"/>
</dbReference>
<evidence type="ECO:0000256" key="1">
    <source>
        <dbReference type="SAM" id="Phobius"/>
    </source>
</evidence>